<feature type="region of interest" description="Disordered" evidence="7">
    <location>
        <begin position="88"/>
        <end position="187"/>
    </location>
</feature>
<evidence type="ECO:0000256" key="5">
    <source>
        <dbReference type="ARBA" id="ARBA00023065"/>
    </source>
</evidence>
<protein>
    <recommendedName>
        <fullName evidence="9">Cyclic nucleotide-binding domain-containing protein</fullName>
    </recommendedName>
</protein>
<feature type="region of interest" description="Disordered" evidence="7">
    <location>
        <begin position="395"/>
        <end position="423"/>
    </location>
</feature>
<feature type="compositionally biased region" description="Low complexity" evidence="7">
    <location>
        <begin position="1834"/>
        <end position="1856"/>
    </location>
</feature>
<feature type="region of interest" description="Disordered" evidence="7">
    <location>
        <begin position="2222"/>
        <end position="2250"/>
    </location>
</feature>
<feature type="transmembrane region" description="Helical" evidence="8">
    <location>
        <begin position="868"/>
        <end position="887"/>
    </location>
</feature>
<dbReference type="GO" id="GO:0005886">
    <property type="term" value="C:plasma membrane"/>
    <property type="evidence" value="ECO:0007669"/>
    <property type="project" value="TreeGrafter"/>
</dbReference>
<keyword evidence="2" id="KW-0813">Transport</keyword>
<dbReference type="InterPro" id="IPR014710">
    <property type="entry name" value="RmlC-like_jellyroll"/>
</dbReference>
<dbReference type="PANTHER" id="PTHR10217:SF435">
    <property type="entry name" value="POTASSIUM VOLTAGE-GATED CHANNEL PROTEIN EAG"/>
    <property type="match status" value="1"/>
</dbReference>
<feature type="compositionally biased region" description="Polar residues" evidence="7">
    <location>
        <begin position="174"/>
        <end position="187"/>
    </location>
</feature>
<feature type="region of interest" description="Disordered" evidence="7">
    <location>
        <begin position="1403"/>
        <end position="1461"/>
    </location>
</feature>
<feature type="region of interest" description="Disordered" evidence="7">
    <location>
        <begin position="1511"/>
        <end position="1531"/>
    </location>
</feature>
<feature type="region of interest" description="Disordered" evidence="7">
    <location>
        <begin position="444"/>
        <end position="469"/>
    </location>
</feature>
<evidence type="ECO:0000313" key="11">
    <source>
        <dbReference type="Proteomes" id="UP001054857"/>
    </source>
</evidence>
<dbReference type="CDD" id="cd00038">
    <property type="entry name" value="CAP_ED"/>
    <property type="match status" value="1"/>
</dbReference>
<feature type="compositionally biased region" description="Pro residues" evidence="7">
    <location>
        <begin position="1438"/>
        <end position="1461"/>
    </location>
</feature>
<feature type="region of interest" description="Disordered" evidence="7">
    <location>
        <begin position="1259"/>
        <end position="1289"/>
    </location>
</feature>
<keyword evidence="3 8" id="KW-0812">Transmembrane</keyword>
<name>A0AAD3HRF5_9CHLO</name>
<feature type="compositionally biased region" description="Polar residues" evidence="7">
    <location>
        <begin position="236"/>
        <end position="247"/>
    </location>
</feature>
<proteinExistence type="predicted"/>
<feature type="region of interest" description="Disordered" evidence="7">
    <location>
        <begin position="1834"/>
        <end position="1886"/>
    </location>
</feature>
<dbReference type="SUPFAM" id="SSF51206">
    <property type="entry name" value="cAMP-binding domain-like"/>
    <property type="match status" value="1"/>
</dbReference>
<evidence type="ECO:0000259" key="9">
    <source>
        <dbReference type="PROSITE" id="PS50042"/>
    </source>
</evidence>
<feature type="region of interest" description="Disordered" evidence="7">
    <location>
        <begin position="2575"/>
        <end position="2619"/>
    </location>
</feature>
<feature type="domain" description="Cyclic nucleotide-binding" evidence="9">
    <location>
        <begin position="1003"/>
        <end position="1097"/>
    </location>
</feature>
<dbReference type="InterPro" id="IPR050818">
    <property type="entry name" value="KCNH_animal-type"/>
</dbReference>
<feature type="region of interest" description="Disordered" evidence="7">
    <location>
        <begin position="553"/>
        <end position="602"/>
    </location>
</feature>
<keyword evidence="4 8" id="KW-1133">Transmembrane helix</keyword>
<feature type="region of interest" description="Disordered" evidence="7">
    <location>
        <begin position="2684"/>
        <end position="2703"/>
    </location>
</feature>
<evidence type="ECO:0000256" key="3">
    <source>
        <dbReference type="ARBA" id="ARBA00022692"/>
    </source>
</evidence>
<evidence type="ECO:0000256" key="8">
    <source>
        <dbReference type="SAM" id="Phobius"/>
    </source>
</evidence>
<feature type="transmembrane region" description="Helical" evidence="8">
    <location>
        <begin position="899"/>
        <end position="924"/>
    </location>
</feature>
<evidence type="ECO:0000256" key="6">
    <source>
        <dbReference type="ARBA" id="ARBA00023136"/>
    </source>
</evidence>
<feature type="compositionally biased region" description="Gly residues" evidence="7">
    <location>
        <begin position="2331"/>
        <end position="2374"/>
    </location>
</feature>
<feature type="compositionally biased region" description="Low complexity" evidence="7">
    <location>
        <begin position="445"/>
        <end position="461"/>
    </location>
</feature>
<accession>A0AAD3HRF5</accession>
<feature type="compositionally biased region" description="Gly residues" evidence="7">
    <location>
        <begin position="257"/>
        <end position="268"/>
    </location>
</feature>
<dbReference type="EMBL" id="BMAR01000035">
    <property type="protein sequence ID" value="GFR50181.1"/>
    <property type="molecule type" value="Genomic_DNA"/>
</dbReference>
<feature type="compositionally biased region" description="Low complexity" evidence="7">
    <location>
        <begin position="2595"/>
        <end position="2611"/>
    </location>
</feature>
<dbReference type="InterPro" id="IPR005821">
    <property type="entry name" value="Ion_trans_dom"/>
</dbReference>
<feature type="compositionally biased region" description="Basic and acidic residues" evidence="7">
    <location>
        <begin position="353"/>
        <end position="362"/>
    </location>
</feature>
<evidence type="ECO:0000313" key="10">
    <source>
        <dbReference type="EMBL" id="GFR50181.1"/>
    </source>
</evidence>
<dbReference type="Gene3D" id="1.10.287.70">
    <property type="match status" value="1"/>
</dbReference>
<feature type="compositionally biased region" description="Low complexity" evidence="7">
    <location>
        <begin position="324"/>
        <end position="343"/>
    </location>
</feature>
<dbReference type="SMART" id="SM00100">
    <property type="entry name" value="cNMP"/>
    <property type="match status" value="1"/>
</dbReference>
<feature type="compositionally biased region" description="Low complexity" evidence="7">
    <location>
        <begin position="210"/>
        <end position="220"/>
    </location>
</feature>
<feature type="region of interest" description="Disordered" evidence="7">
    <location>
        <begin position="1763"/>
        <end position="1800"/>
    </location>
</feature>
<feature type="compositionally biased region" description="Low complexity" evidence="7">
    <location>
        <begin position="553"/>
        <end position="566"/>
    </location>
</feature>
<feature type="compositionally biased region" description="Basic and acidic residues" evidence="7">
    <location>
        <begin position="567"/>
        <end position="577"/>
    </location>
</feature>
<feature type="region of interest" description="Disordered" evidence="7">
    <location>
        <begin position="1907"/>
        <end position="1930"/>
    </location>
</feature>
<dbReference type="Proteomes" id="UP001054857">
    <property type="component" value="Unassembled WGS sequence"/>
</dbReference>
<feature type="compositionally biased region" description="Gly residues" evidence="7">
    <location>
        <begin position="305"/>
        <end position="323"/>
    </location>
</feature>
<evidence type="ECO:0000256" key="7">
    <source>
        <dbReference type="SAM" id="MobiDB-lite"/>
    </source>
</evidence>
<feature type="compositionally biased region" description="Low complexity" evidence="7">
    <location>
        <begin position="1511"/>
        <end position="1529"/>
    </location>
</feature>
<organism evidence="10 11">
    <name type="scientific">Astrephomene gubernaculifera</name>
    <dbReference type="NCBI Taxonomy" id="47775"/>
    <lineage>
        <taxon>Eukaryota</taxon>
        <taxon>Viridiplantae</taxon>
        <taxon>Chlorophyta</taxon>
        <taxon>core chlorophytes</taxon>
        <taxon>Chlorophyceae</taxon>
        <taxon>CS clade</taxon>
        <taxon>Chlamydomonadales</taxon>
        <taxon>Astrephomenaceae</taxon>
        <taxon>Astrephomene</taxon>
    </lineage>
</organism>
<dbReference type="GO" id="GO:0042391">
    <property type="term" value="P:regulation of membrane potential"/>
    <property type="evidence" value="ECO:0007669"/>
    <property type="project" value="TreeGrafter"/>
</dbReference>
<evidence type="ECO:0000256" key="1">
    <source>
        <dbReference type="ARBA" id="ARBA00004141"/>
    </source>
</evidence>
<keyword evidence="11" id="KW-1185">Reference proteome</keyword>
<feature type="region of interest" description="Disordered" evidence="7">
    <location>
        <begin position="20"/>
        <end position="42"/>
    </location>
</feature>
<feature type="compositionally biased region" description="Low complexity" evidence="7">
    <location>
        <begin position="395"/>
        <end position="408"/>
    </location>
</feature>
<feature type="compositionally biased region" description="Pro residues" evidence="7">
    <location>
        <begin position="1862"/>
        <end position="1875"/>
    </location>
</feature>
<dbReference type="PANTHER" id="PTHR10217">
    <property type="entry name" value="VOLTAGE AND LIGAND GATED POTASSIUM CHANNEL"/>
    <property type="match status" value="1"/>
</dbReference>
<feature type="region of interest" description="Disordered" evidence="7">
    <location>
        <begin position="2503"/>
        <end position="2530"/>
    </location>
</feature>
<sequence>MAEASALFLLSNYLETAEWKDLDNRDDDESPDESGVRERLPVARRSEAFVLGRQHSRLQPISHGPGSSIQAQLAHVKDYERHPAREVRQHFGSSRFRHSPRPRGSPAISGEPQHTGAHQPQGPDAESLPTTARPFSQPQVDALGDLTPRACRMPPLPKPPSSAKRAWQGPLRGASTSPTTSAGQTQVAMETTAAASASLQSFYLLQTGLSSESESHAPSSSPRPPSQHPQQKPSATEASNLTANRVSSLLLEKAWVTGGGGSHPGGRLQGARQPQQAASGGSPAAVRRLRRSTTSPLEEGRGSSSSGGGAGWSNSSGNGGGPRGSAAAMMPATAAARLARSSTCSGGNGAGEWEGRRERYAQRQDQQPRLPSWLLRGPTATAATANGPNAAAVAVSASASLEPPSSTSGGRDSGCDSTRYAASSYSHPLSLPNALLRPLFPASRPAAAMASQHPPQQQQRSTQEEEEKSAPFLTSICCYSRRRHQQQQGRLNAQPYGSGDPLAAPAVVDGGREGVVVGGAARTAGGGPAGVDGGAGILGAAADGSSCFGWSRWSRAQQQQEQQRGQESVDGREEGGERGGSGFGRRKTLSGQGQEVREGDPWVAKDRCGHRSRQRYERRSWCWPWTVPASSSPPSSSSGWPWSCWGLWGRRRRAGAAEEDADLRSVVDLEMWDVVDQYLPVFMPSTARMCWDALLLLLLLYTAVVVPLEVGFKAVISPALDASHLAVLVVFWGDIVVQLRTAYVDGSGEVVRDGRSLAAHYARTWLALDVVSALPWGEIMRAVLHHGGAREGVLAALARLPRLLRIMRLLRQLERSRYANALHILRLLGILLLAGHWTACAWHGLSEWLTGWTWMFEELPGPTPGSLLHQYSGAVYYAYVVVVGNDNSQVSPQNDVERLFVIVALLLGSVLSAVVVSNMALLVANHNSLANRYQARAALAADALRYVGAPEAHRVRVAEYFDFLAANDHPGPDADAVLSELPRGLVEDIKWRLYAAPLQRLPLFAGCDEPFMAALQSRLTLAAFTAGELIFSANDVGRDMFIMRRGCVLLKSHPAGDVVALLQAGDSFGETALLPDLAARRRACTAVAVQPTDVICLTARDLAAVCKDHPETGALVQERLLQYHNYMQLSGTATPSPWFWSYMDVLDLSYGADGDEGYDFEMWFEHGGDQLLLPSATTAAAADVAAALAQPTAKEVTPVAPNNVGSVSGSETGGGTAGDATLSPSVRTVAAAGMVSAATAGLSAVDAAVQPAAAGMLPPPVAASSNDGRPSEGAAAEPGSGGGLDGTVDNTLGYIPKAATIDRTDDDGDGNVGDGAADGAAAIDVCGKASRSSSASSWESFLQATGAPAGSLVPPRIPPRVPASGAVQPRVRYRIAAAAAGVGGTGAASESYAAGGGAGRTEVLGRGGQVEGVTDARVSGDGGGGRGPEGPLQSATLPAPPPPPLVPPPAPPAPLLSPPAPQQLLHAPRAAATSPAVVKPIASASTTHGTEVLRLPAAGAVMMPPLGPALPSSPQSLLRPRPPAAAVGGRHPRSGLSPFLLASASMATLESLEDAMSSAASSTARAVASGVTAASSSSPSAAAAAARTHAASVAAAAGAGRLGSPRGSRLRTVFGPGVEHEHFIPTFQTLPGQLLTATGSQAGGQPAFAPAGSLSPAASVGTSRFFVSPPSAQPAALLATEALSPIVHSVRQEVVAEPSATDATAATASAPAALSGTTATAAAVAPSGTGGAGTVGRVADVPSRGLSLRSLMSMASKLLRANGSRGGSGGGAAANSGAAASGGGAGNPAPADRGATEPSTASITSALENAFAAEFVPPSRRSFIRRHLSSISPSRVVTSTTSLRRRPTSSSETSLPFDWMAPPRPLSPPPPPQPPTYDNMAVGSASMSPLSTAPSWLIARASREPIANQRSLRRRSVAGLPPPPPPEDPVQKALQTLARVLEVDLGLETVASGSAAATATPAAAAPSSMATGPAAAAAAYTGASTRADHGSGGHVAANRQLVSRQHSKLFEHDHRHPPNHQQYPQRETQAGLSSAQHGMLLTLMDAVIRRFGVEALPAVKEAVETRVRQVEMRLTAVLQATVCNLKQIEHTVASIDDAAAVAKRRLAALEHAALEATADGVLAPRLLGLLDTDAGGITAALERLHQAAASSSSAWSDAALLSSLVNANAGAGGGGGANAMLGQQGPLAAPAAPAVAAAAAQAPLPVCYSPRSGLLRPRSLHSVSSALSEGPEGGSPVGRNNAGAMGTGSGAAAGAALSRTATGGSHGGNATGLAAANANSCGSTNYSSSLGQVRVPRSPSLVIPSQQRRHPAVMRRRTLDPNQMLAIARGNGSGGGGGGGGGGGRVSGGGGGGGGRVSGGSGGGGGGRVSGVDGGANTIPGSLNGIGRNDNIPESQGSNAANAISASTSTFAEAAAAAAGAFHRCASGFESCRRRSLQLLNHRLPRTSTAPLEVSPSPLSAAAAAPVAASAVEAGASICPSSPSLEYQATPDASPVPSMMQQVLGAASSAGTRPREPSVHLGGGAGGMGASASRPVSIHSYAAVGLVPGALHPGTGLGAPWPGVASRSAVLDDSVVRDGGAGGGGSRAPVRTLLPSERPGARRAPGATAAGSSGGGTLATSVEASSGSVLAGSGGGGGFRRLPFRRASASLLMPQRTASSTAAMTAATTATAATGLTSVNRTAAARGLGPSGGGAAAEERSGSVARVELGHGFGFED</sequence>
<evidence type="ECO:0000256" key="2">
    <source>
        <dbReference type="ARBA" id="ARBA00022448"/>
    </source>
</evidence>
<feature type="region of interest" description="Disordered" evidence="7">
    <location>
        <begin position="209"/>
        <end position="372"/>
    </location>
</feature>
<dbReference type="Pfam" id="PF00027">
    <property type="entry name" value="cNMP_binding"/>
    <property type="match status" value="1"/>
</dbReference>
<comment type="caution">
    <text evidence="10">The sequence shown here is derived from an EMBL/GenBank/DDBJ whole genome shotgun (WGS) entry which is preliminary data.</text>
</comment>
<dbReference type="Gene3D" id="2.60.120.10">
    <property type="entry name" value="Jelly Rolls"/>
    <property type="match status" value="1"/>
</dbReference>
<dbReference type="InterPro" id="IPR000595">
    <property type="entry name" value="cNMP-bd_dom"/>
</dbReference>
<keyword evidence="5" id="KW-0406">Ion transport</keyword>
<dbReference type="InterPro" id="IPR018490">
    <property type="entry name" value="cNMP-bd_dom_sf"/>
</dbReference>
<feature type="compositionally biased region" description="Basic residues" evidence="7">
    <location>
        <begin position="2307"/>
        <end position="2316"/>
    </location>
</feature>
<feature type="transmembrane region" description="Helical" evidence="8">
    <location>
        <begin position="693"/>
        <end position="712"/>
    </location>
</feature>
<dbReference type="PROSITE" id="PS50042">
    <property type="entry name" value="CNMP_BINDING_3"/>
    <property type="match status" value="1"/>
</dbReference>
<reference evidence="10 11" key="1">
    <citation type="journal article" date="2021" name="Sci. Rep.">
        <title>Genome sequencing of the multicellular alga Astrephomene provides insights into convergent evolution of germ-soma differentiation.</title>
        <authorList>
            <person name="Yamashita S."/>
            <person name="Yamamoto K."/>
            <person name="Matsuzaki R."/>
            <person name="Suzuki S."/>
            <person name="Yamaguchi H."/>
            <person name="Hirooka S."/>
            <person name="Minakuchi Y."/>
            <person name="Miyagishima S."/>
            <person name="Kawachi M."/>
            <person name="Toyoda A."/>
            <person name="Nozaki H."/>
        </authorList>
    </citation>
    <scope>NUCLEOTIDE SEQUENCE [LARGE SCALE GENOMIC DNA]</scope>
    <source>
        <strain evidence="10 11">NIES-4017</strain>
    </source>
</reference>
<gene>
    <name evidence="10" type="ORF">Agub_g12322</name>
</gene>
<dbReference type="Pfam" id="PF00520">
    <property type="entry name" value="Ion_trans"/>
    <property type="match status" value="1"/>
</dbReference>
<comment type="subcellular location">
    <subcellularLocation>
        <location evidence="1">Membrane</location>
        <topology evidence="1">Multi-pass membrane protein</topology>
    </subcellularLocation>
</comment>
<keyword evidence="6 8" id="KW-0472">Membrane</keyword>
<dbReference type="SUPFAM" id="SSF81324">
    <property type="entry name" value="Voltage-gated potassium channels"/>
    <property type="match status" value="1"/>
</dbReference>
<evidence type="ECO:0000256" key="4">
    <source>
        <dbReference type="ARBA" id="ARBA00022989"/>
    </source>
</evidence>
<feature type="transmembrane region" description="Helical" evidence="8">
    <location>
        <begin position="824"/>
        <end position="845"/>
    </location>
</feature>
<dbReference type="GO" id="GO:0005249">
    <property type="term" value="F:voltage-gated potassium channel activity"/>
    <property type="evidence" value="ECO:0007669"/>
    <property type="project" value="TreeGrafter"/>
</dbReference>
<feature type="region of interest" description="Disordered" evidence="7">
    <location>
        <begin position="2297"/>
        <end position="2398"/>
    </location>
</feature>
<feature type="region of interest" description="Disordered" evidence="7">
    <location>
        <begin position="1197"/>
        <end position="1221"/>
    </location>
</feature>
<feature type="compositionally biased region" description="Polar residues" evidence="7">
    <location>
        <begin position="128"/>
        <end position="139"/>
    </location>
</feature>